<evidence type="ECO:0000256" key="2">
    <source>
        <dbReference type="ARBA" id="ARBA00008031"/>
    </source>
</evidence>
<evidence type="ECO:0000256" key="5">
    <source>
        <dbReference type="ARBA" id="ARBA00023235"/>
    </source>
</evidence>
<comment type="similarity">
    <text evidence="2">Belongs to the mandelate racemase/muconate lactonizing enzyme family.</text>
</comment>
<dbReference type="EMBL" id="UINC01009593">
    <property type="protein sequence ID" value="SVA42995.1"/>
    <property type="molecule type" value="Genomic_DNA"/>
</dbReference>
<dbReference type="SUPFAM" id="SSF54826">
    <property type="entry name" value="Enolase N-terminal domain-like"/>
    <property type="match status" value="1"/>
</dbReference>
<dbReference type="PANTHER" id="PTHR48073">
    <property type="entry name" value="O-SUCCINYLBENZOATE SYNTHASE-RELATED"/>
    <property type="match status" value="1"/>
</dbReference>
<accession>A0A381VRT1</accession>
<comment type="cofactor">
    <cofactor evidence="1">
        <name>Mg(2+)</name>
        <dbReference type="ChEBI" id="CHEBI:18420"/>
    </cofactor>
</comment>
<keyword evidence="3" id="KW-0479">Metal-binding</keyword>
<sequence>MKISRITLWQKSLPLAKPYWLSGGRLKFEVLDSTFVRIDTDEGISGWGEGCPWGHTYLPAHGPGVRAGIETMASSILGLDPRQTGPINHQMDLALPGHLYAKAPIDIACWDIAGQAAELPIGELLGGRYPEPIPVASSISTGTPREMLADIERYRTHGYRVHSAKVGADALQDIERIRFLEAHREPDEVVFYDVNRAWTRAEAVTVMNAVSDLPVTFEQPCETLDDCLAVRRVTSHPMAIDERLDTLNDMTRIVSDRIAELINIKINRVGGLTRAARIRDLALAHGIGISVMPTGGTVLADTDAIQFAQTIPDPYRLRVWSCQDMITVDPAPGRGARVKDGLLAAPEAPGLGVAPDEQWLGEPVAVYSLNRT</sequence>
<dbReference type="Gene3D" id="3.20.20.120">
    <property type="entry name" value="Enolase-like C-terminal domain"/>
    <property type="match status" value="1"/>
</dbReference>
<reference evidence="7" key="1">
    <citation type="submission" date="2018-05" db="EMBL/GenBank/DDBJ databases">
        <authorList>
            <person name="Lanie J.A."/>
            <person name="Ng W.-L."/>
            <person name="Kazmierczak K.M."/>
            <person name="Andrzejewski T.M."/>
            <person name="Davidsen T.M."/>
            <person name="Wayne K.J."/>
            <person name="Tettelin H."/>
            <person name="Glass J.I."/>
            <person name="Rusch D."/>
            <person name="Podicherti R."/>
            <person name="Tsui H.-C.T."/>
            <person name="Winkler M.E."/>
        </authorList>
    </citation>
    <scope>NUCLEOTIDE SEQUENCE</scope>
</reference>
<proteinExistence type="inferred from homology"/>
<dbReference type="AlphaFoldDB" id="A0A381VRT1"/>
<evidence type="ECO:0000313" key="7">
    <source>
        <dbReference type="EMBL" id="SVA42995.1"/>
    </source>
</evidence>
<dbReference type="Gene3D" id="3.30.390.10">
    <property type="entry name" value="Enolase-like, N-terminal domain"/>
    <property type="match status" value="1"/>
</dbReference>
<evidence type="ECO:0000256" key="4">
    <source>
        <dbReference type="ARBA" id="ARBA00022842"/>
    </source>
</evidence>
<organism evidence="7">
    <name type="scientific">marine metagenome</name>
    <dbReference type="NCBI Taxonomy" id="408172"/>
    <lineage>
        <taxon>unclassified sequences</taxon>
        <taxon>metagenomes</taxon>
        <taxon>ecological metagenomes</taxon>
    </lineage>
</organism>
<dbReference type="Pfam" id="PF13378">
    <property type="entry name" value="MR_MLE_C"/>
    <property type="match status" value="1"/>
</dbReference>
<feature type="domain" description="Mandelate racemase/muconate lactonizing enzyme C-terminal" evidence="6">
    <location>
        <begin position="144"/>
        <end position="237"/>
    </location>
</feature>
<dbReference type="Pfam" id="PF02746">
    <property type="entry name" value="MR_MLE_N"/>
    <property type="match status" value="1"/>
</dbReference>
<evidence type="ECO:0000259" key="6">
    <source>
        <dbReference type="SMART" id="SM00922"/>
    </source>
</evidence>
<dbReference type="PANTHER" id="PTHR48073:SF2">
    <property type="entry name" value="O-SUCCINYLBENZOATE SYNTHASE"/>
    <property type="match status" value="1"/>
</dbReference>
<dbReference type="InterPro" id="IPR029017">
    <property type="entry name" value="Enolase-like_N"/>
</dbReference>
<keyword evidence="5" id="KW-0413">Isomerase</keyword>
<dbReference type="InterPro" id="IPR036849">
    <property type="entry name" value="Enolase-like_C_sf"/>
</dbReference>
<dbReference type="FunFam" id="3.30.390.10:FF:000009">
    <property type="entry name" value="Hydrophobic dipeptide epimerase"/>
    <property type="match status" value="1"/>
</dbReference>
<name>A0A381VRT1_9ZZZZ</name>
<evidence type="ECO:0000256" key="3">
    <source>
        <dbReference type="ARBA" id="ARBA00022723"/>
    </source>
</evidence>
<dbReference type="SUPFAM" id="SSF51604">
    <property type="entry name" value="Enolase C-terminal domain-like"/>
    <property type="match status" value="1"/>
</dbReference>
<dbReference type="InterPro" id="IPR013341">
    <property type="entry name" value="Mandelate_racemase_N_dom"/>
</dbReference>
<dbReference type="GO" id="GO:0016854">
    <property type="term" value="F:racemase and epimerase activity"/>
    <property type="evidence" value="ECO:0007669"/>
    <property type="project" value="UniProtKB-ARBA"/>
</dbReference>
<dbReference type="SFLD" id="SFLDG00180">
    <property type="entry name" value="muconate_cycloisomerase"/>
    <property type="match status" value="1"/>
</dbReference>
<protein>
    <recommendedName>
        <fullName evidence="6">Mandelate racemase/muconate lactonizing enzyme C-terminal domain-containing protein</fullName>
    </recommendedName>
</protein>
<dbReference type="InterPro" id="IPR029065">
    <property type="entry name" value="Enolase_C-like"/>
</dbReference>
<dbReference type="GO" id="GO:0046872">
    <property type="term" value="F:metal ion binding"/>
    <property type="evidence" value="ECO:0007669"/>
    <property type="project" value="UniProtKB-KW"/>
</dbReference>
<dbReference type="InterPro" id="IPR013342">
    <property type="entry name" value="Mandelate_racemase_C"/>
</dbReference>
<evidence type="ECO:0000256" key="1">
    <source>
        <dbReference type="ARBA" id="ARBA00001946"/>
    </source>
</evidence>
<dbReference type="SMART" id="SM00922">
    <property type="entry name" value="MR_MLE"/>
    <property type="match status" value="1"/>
</dbReference>
<keyword evidence="4" id="KW-0460">Magnesium</keyword>
<gene>
    <name evidence="7" type="ORF">METZ01_LOCUS95849</name>
</gene>
<dbReference type="SFLD" id="SFLDS00001">
    <property type="entry name" value="Enolase"/>
    <property type="match status" value="1"/>
</dbReference>